<evidence type="ECO:0000313" key="3">
    <source>
        <dbReference type="Proteomes" id="UP001212997"/>
    </source>
</evidence>
<reference evidence="2" key="1">
    <citation type="submission" date="2022-07" db="EMBL/GenBank/DDBJ databases">
        <title>Genome Sequence of Physisporinus lineatus.</title>
        <authorList>
            <person name="Buettner E."/>
        </authorList>
    </citation>
    <scope>NUCLEOTIDE SEQUENCE</scope>
    <source>
        <strain evidence="2">VT162</strain>
    </source>
</reference>
<organism evidence="2 3">
    <name type="scientific">Meripilus lineatus</name>
    <dbReference type="NCBI Taxonomy" id="2056292"/>
    <lineage>
        <taxon>Eukaryota</taxon>
        <taxon>Fungi</taxon>
        <taxon>Dikarya</taxon>
        <taxon>Basidiomycota</taxon>
        <taxon>Agaricomycotina</taxon>
        <taxon>Agaricomycetes</taxon>
        <taxon>Polyporales</taxon>
        <taxon>Meripilaceae</taxon>
        <taxon>Meripilus</taxon>
    </lineage>
</organism>
<keyword evidence="3" id="KW-1185">Reference proteome</keyword>
<feature type="compositionally biased region" description="Low complexity" evidence="1">
    <location>
        <begin position="171"/>
        <end position="182"/>
    </location>
</feature>
<evidence type="ECO:0000313" key="2">
    <source>
        <dbReference type="EMBL" id="KAJ3478716.1"/>
    </source>
</evidence>
<name>A0AAD5UWS4_9APHY</name>
<dbReference type="AlphaFoldDB" id="A0AAD5UWS4"/>
<feature type="region of interest" description="Disordered" evidence="1">
    <location>
        <begin position="171"/>
        <end position="202"/>
    </location>
</feature>
<feature type="region of interest" description="Disordered" evidence="1">
    <location>
        <begin position="84"/>
        <end position="103"/>
    </location>
</feature>
<dbReference type="Proteomes" id="UP001212997">
    <property type="component" value="Unassembled WGS sequence"/>
</dbReference>
<protein>
    <submittedName>
        <fullName evidence="2">Uncharacterized protein</fullName>
    </submittedName>
</protein>
<evidence type="ECO:0000256" key="1">
    <source>
        <dbReference type="SAM" id="MobiDB-lite"/>
    </source>
</evidence>
<proteinExistence type="predicted"/>
<dbReference type="EMBL" id="JANAWD010000490">
    <property type="protein sequence ID" value="KAJ3478716.1"/>
    <property type="molecule type" value="Genomic_DNA"/>
</dbReference>
<sequence>MAHPHSRLTFYEKVARRLRLIKLGREIFNYRRFLLAPLFQVRPSRTTTRSMLTQSIYQESLLDYKYSEDELDTDLDMRGTARLRSVPAEHEGPTKPNRRVPGGRILEHPSLYVDCESTTISPNSSCAPSPSSGSTTLQVSVHSAGFKVVEVSSGLRVPPWHYAARQRPVVTSEVTTESPTSEMSSIDAGADGSDITSVHSSNITSDAGRWPVLEIDALENDTQSFWF</sequence>
<gene>
    <name evidence="2" type="ORF">NLI96_g9566</name>
</gene>
<comment type="caution">
    <text evidence="2">The sequence shown here is derived from an EMBL/GenBank/DDBJ whole genome shotgun (WGS) entry which is preliminary data.</text>
</comment>
<accession>A0AAD5UWS4</accession>